<dbReference type="SUPFAM" id="SSF53474">
    <property type="entry name" value="alpha/beta-Hydrolases"/>
    <property type="match status" value="2"/>
</dbReference>
<dbReference type="PRINTS" id="PR00724">
    <property type="entry name" value="CRBOXYPTASEC"/>
</dbReference>
<keyword evidence="4 5" id="KW-0378">Hydrolase</keyword>
<dbReference type="PROSITE" id="PS00560">
    <property type="entry name" value="CARBOXYPEPT_SER_HIS"/>
    <property type="match status" value="1"/>
</dbReference>
<comment type="similarity">
    <text evidence="1 5">Belongs to the peptidase S10 family.</text>
</comment>
<evidence type="ECO:0000256" key="1">
    <source>
        <dbReference type="ARBA" id="ARBA00009431"/>
    </source>
</evidence>
<evidence type="ECO:0000313" key="6">
    <source>
        <dbReference type="EMBL" id="VDM32607.1"/>
    </source>
</evidence>
<dbReference type="AlphaFoldDB" id="A0A0R3X414"/>
<dbReference type="PANTHER" id="PTHR11802:SF201">
    <property type="entry name" value="CARBOXYPEPTIDASE"/>
    <property type="match status" value="1"/>
</dbReference>
<name>A0A0R3X414_HYDTA</name>
<keyword evidence="2 5" id="KW-0121">Carboxypeptidase</keyword>
<dbReference type="WBParaSite" id="TTAC_0000812001-mRNA-1">
    <property type="protein sequence ID" value="TTAC_0000812001-mRNA-1"/>
    <property type="gene ID" value="TTAC_0000812001"/>
</dbReference>
<dbReference type="InterPro" id="IPR001563">
    <property type="entry name" value="Peptidase_S10"/>
</dbReference>
<dbReference type="GO" id="GO:0006508">
    <property type="term" value="P:proteolysis"/>
    <property type="evidence" value="ECO:0007669"/>
    <property type="project" value="UniProtKB-KW"/>
</dbReference>
<dbReference type="Proteomes" id="UP000274429">
    <property type="component" value="Unassembled WGS sequence"/>
</dbReference>
<dbReference type="STRING" id="6205.A0A0R3X414"/>
<keyword evidence="5" id="KW-0732">Signal</keyword>
<evidence type="ECO:0000256" key="3">
    <source>
        <dbReference type="ARBA" id="ARBA00022670"/>
    </source>
</evidence>
<feature type="chain" id="PRO_5043073568" description="Carboxypeptidase" evidence="5">
    <location>
        <begin position="20"/>
        <end position="635"/>
    </location>
</feature>
<evidence type="ECO:0000256" key="4">
    <source>
        <dbReference type="ARBA" id="ARBA00022801"/>
    </source>
</evidence>
<dbReference type="PROSITE" id="PS00131">
    <property type="entry name" value="CARBOXYPEPT_SER_SER"/>
    <property type="match status" value="1"/>
</dbReference>
<dbReference type="InterPro" id="IPR033124">
    <property type="entry name" value="Ser_caboxypep_his_AS"/>
</dbReference>
<dbReference type="EMBL" id="UYWX01020448">
    <property type="protein sequence ID" value="VDM32607.1"/>
    <property type="molecule type" value="Genomic_DNA"/>
</dbReference>
<evidence type="ECO:0000256" key="2">
    <source>
        <dbReference type="ARBA" id="ARBA00022645"/>
    </source>
</evidence>
<reference evidence="6 7" key="2">
    <citation type="submission" date="2018-11" db="EMBL/GenBank/DDBJ databases">
        <authorList>
            <consortium name="Pathogen Informatics"/>
        </authorList>
    </citation>
    <scope>NUCLEOTIDE SEQUENCE [LARGE SCALE GENOMIC DNA]</scope>
</reference>
<dbReference type="GO" id="GO:0031647">
    <property type="term" value="P:regulation of protein stability"/>
    <property type="evidence" value="ECO:0007669"/>
    <property type="project" value="UniProtKB-ARBA"/>
</dbReference>
<protein>
    <recommendedName>
        <fullName evidence="5">Carboxypeptidase</fullName>
        <ecNumber evidence="5">3.4.16.-</ecNumber>
    </recommendedName>
</protein>
<dbReference type="InterPro" id="IPR029058">
    <property type="entry name" value="AB_hydrolase_fold"/>
</dbReference>
<dbReference type="Pfam" id="PF00450">
    <property type="entry name" value="Peptidase_S10"/>
    <property type="match status" value="2"/>
</dbReference>
<keyword evidence="3 5" id="KW-0645">Protease</keyword>
<dbReference type="PANTHER" id="PTHR11802">
    <property type="entry name" value="SERINE PROTEASE FAMILY S10 SERINE CARBOXYPEPTIDASE"/>
    <property type="match status" value="1"/>
</dbReference>
<feature type="signal peptide" evidence="5">
    <location>
        <begin position="1"/>
        <end position="19"/>
    </location>
</feature>
<gene>
    <name evidence="6" type="ORF">TTAC_LOCUS8105</name>
</gene>
<evidence type="ECO:0000256" key="5">
    <source>
        <dbReference type="RuleBase" id="RU361156"/>
    </source>
</evidence>
<dbReference type="EC" id="3.4.16.-" evidence="5"/>
<dbReference type="GO" id="GO:1904715">
    <property type="term" value="P:negative regulation of chaperone-mediated autophagy"/>
    <property type="evidence" value="ECO:0007669"/>
    <property type="project" value="UniProtKB-ARBA"/>
</dbReference>
<keyword evidence="7" id="KW-1185">Reference proteome</keyword>
<evidence type="ECO:0000313" key="8">
    <source>
        <dbReference type="WBParaSite" id="TTAC_0000812001-mRNA-1"/>
    </source>
</evidence>
<organism evidence="8">
    <name type="scientific">Hydatigena taeniaeformis</name>
    <name type="common">Feline tapeworm</name>
    <name type="synonym">Taenia taeniaeformis</name>
    <dbReference type="NCBI Taxonomy" id="6205"/>
    <lineage>
        <taxon>Eukaryota</taxon>
        <taxon>Metazoa</taxon>
        <taxon>Spiralia</taxon>
        <taxon>Lophotrochozoa</taxon>
        <taxon>Platyhelminthes</taxon>
        <taxon>Cestoda</taxon>
        <taxon>Eucestoda</taxon>
        <taxon>Cyclophyllidea</taxon>
        <taxon>Taeniidae</taxon>
        <taxon>Hydatigera</taxon>
    </lineage>
</organism>
<dbReference type="InterPro" id="IPR018202">
    <property type="entry name" value="Ser_caboxypep_ser_AS"/>
</dbReference>
<accession>A0A0R3X414</accession>
<sequence length="635" mass="71810">MGYSSLLLPLLLTLTRIWGRPSADLVTHLPGSNSSLTFEMYSGYLQGASPNIQLHYIFVEAANDSAIAPLVLWLNGGPGCSSLLGMFSENGPFHVRKGNQLKPNKYSWNKYANVVYLEAPAGVGFSFSYDGNVTTDDDLVADNNYFALTNFFEKFPEFKGRDFYIIGESYGGVYVPTLALRVADHPEMELKGIAVDNGLTSYTLNDNSLLYFAYYHSLIDASLWADLVNYCCGGKLVGRCMFTLNRSPRCQDAVKSANSILSYGLNVYNLYAPCDGGVPENGSLKVVKKVPTYNRLFSWRDIFTRFNRRYDQWLRRMHAFPHGPVKPRQSGGISREQADRGNLFRSLTKHGETFLNDRLVISCSDDSILTEYFNLPQVRSALNIPTSVQEWSACDNEVYTQYKRVYLDLSEQYRTLLDKGIRTHIFNGDVDMACNSIGDEWFVNDLGIPVSFTLSCQSLFLLFKILPFTHRAFVASLISLVKPVSILSLPELNRVECFSENRALWNLFKHQLSYFYIVCRPKMHTASVSLPHWIYPSNTSLLTGAVNKSTFVSKPTFVYFKTRVFHFKLKVPRHPWFFNATDGTRQIGGYTKSFLVEASNTTLTFSTVRGAGHMVPADKPLPAFTLYHSFLRNLH</sequence>
<dbReference type="Gene3D" id="3.40.50.1820">
    <property type="entry name" value="alpha/beta hydrolase"/>
    <property type="match status" value="1"/>
</dbReference>
<dbReference type="GO" id="GO:0004185">
    <property type="term" value="F:serine-type carboxypeptidase activity"/>
    <property type="evidence" value="ECO:0007669"/>
    <property type="project" value="UniProtKB-UniRule"/>
</dbReference>
<evidence type="ECO:0000313" key="7">
    <source>
        <dbReference type="Proteomes" id="UP000274429"/>
    </source>
</evidence>
<reference evidence="8" key="1">
    <citation type="submission" date="2017-02" db="UniProtKB">
        <authorList>
            <consortium name="WormBaseParasite"/>
        </authorList>
    </citation>
    <scope>IDENTIFICATION</scope>
</reference>
<dbReference type="FunFam" id="3.40.50.1820:FF:000335">
    <property type="entry name" value="Carboxypeptidase"/>
    <property type="match status" value="1"/>
</dbReference>
<proteinExistence type="inferred from homology"/>
<dbReference type="OrthoDB" id="443318at2759"/>
<dbReference type="Gene3D" id="3.40.50.12670">
    <property type="match status" value="2"/>
</dbReference>